<comment type="caution">
    <text evidence="1">The sequence shown here is derived from an EMBL/GenBank/DDBJ whole genome shotgun (WGS) entry which is preliminary data.</text>
</comment>
<evidence type="ECO:0000313" key="2">
    <source>
        <dbReference type="Proteomes" id="UP000198406"/>
    </source>
</evidence>
<name>A0A1Z5JL73_FISSO</name>
<evidence type="ECO:0000313" key="1">
    <source>
        <dbReference type="EMBL" id="GAX14528.1"/>
    </source>
</evidence>
<organism evidence="1 2">
    <name type="scientific">Fistulifera solaris</name>
    <name type="common">Oleaginous diatom</name>
    <dbReference type="NCBI Taxonomy" id="1519565"/>
    <lineage>
        <taxon>Eukaryota</taxon>
        <taxon>Sar</taxon>
        <taxon>Stramenopiles</taxon>
        <taxon>Ochrophyta</taxon>
        <taxon>Bacillariophyta</taxon>
        <taxon>Bacillariophyceae</taxon>
        <taxon>Bacillariophycidae</taxon>
        <taxon>Naviculales</taxon>
        <taxon>Naviculaceae</taxon>
        <taxon>Fistulifera</taxon>
    </lineage>
</organism>
<keyword evidence="2" id="KW-1185">Reference proteome</keyword>
<gene>
    <name evidence="1" type="ORF">FisN_11Hu008</name>
</gene>
<protein>
    <submittedName>
        <fullName evidence="1">Uncharacterized protein</fullName>
    </submittedName>
</protein>
<sequence>MSRVDLKRDSITVMNKSVFAIMNMQKFCGWSRNSGPSASSVIQKFCDCRSKNSGFGVCDHELAEILWLVQNFWTIGVFGHTEIL</sequence>
<dbReference type="EMBL" id="BDSP01000080">
    <property type="protein sequence ID" value="GAX14528.1"/>
    <property type="molecule type" value="Genomic_DNA"/>
</dbReference>
<proteinExistence type="predicted"/>
<accession>A0A1Z5JL73</accession>
<reference evidence="1 2" key="1">
    <citation type="journal article" date="2015" name="Plant Cell">
        <title>Oil accumulation by the oleaginous diatom Fistulifera solaris as revealed by the genome and transcriptome.</title>
        <authorList>
            <person name="Tanaka T."/>
            <person name="Maeda Y."/>
            <person name="Veluchamy A."/>
            <person name="Tanaka M."/>
            <person name="Abida H."/>
            <person name="Marechal E."/>
            <person name="Bowler C."/>
            <person name="Muto M."/>
            <person name="Sunaga Y."/>
            <person name="Tanaka M."/>
            <person name="Yoshino T."/>
            <person name="Taniguchi T."/>
            <person name="Fukuda Y."/>
            <person name="Nemoto M."/>
            <person name="Matsumoto M."/>
            <person name="Wong P.S."/>
            <person name="Aburatani S."/>
            <person name="Fujibuchi W."/>
        </authorList>
    </citation>
    <scope>NUCLEOTIDE SEQUENCE [LARGE SCALE GENOMIC DNA]</scope>
    <source>
        <strain evidence="1 2">JPCC DA0580</strain>
    </source>
</reference>
<dbReference type="Proteomes" id="UP000198406">
    <property type="component" value="Unassembled WGS sequence"/>
</dbReference>
<dbReference type="InParanoid" id="A0A1Z5JL73"/>
<dbReference type="AlphaFoldDB" id="A0A1Z5JL73"/>